<feature type="domain" description="TRAF1-6 MATH" evidence="1">
    <location>
        <begin position="29"/>
        <end position="134"/>
    </location>
</feature>
<reference evidence="2" key="1">
    <citation type="submission" date="2016-09" db="EMBL/GenBank/DDBJ databases">
        <authorList>
            <person name="Capua I."/>
            <person name="De Benedictis P."/>
            <person name="Joannis T."/>
            <person name="Lombin L.H."/>
            <person name="Cattoli G."/>
        </authorList>
    </citation>
    <scope>NUCLEOTIDE SEQUENCE</scope>
</reference>
<name>A0A1E1XRH7_AMBSC</name>
<dbReference type="EMBL" id="GFAA01001778">
    <property type="protein sequence ID" value="JAU01657.1"/>
    <property type="molecule type" value="mRNA"/>
</dbReference>
<dbReference type="Pfam" id="PF21355">
    <property type="entry name" value="TRAF-mep_MATH"/>
    <property type="match status" value="1"/>
</dbReference>
<dbReference type="InterPro" id="IPR049342">
    <property type="entry name" value="TRAF1-6_MATH_dom"/>
</dbReference>
<organism evidence="2">
    <name type="scientific">Amblyomma sculptum</name>
    <name type="common">Tick</name>
    <dbReference type="NCBI Taxonomy" id="1581419"/>
    <lineage>
        <taxon>Eukaryota</taxon>
        <taxon>Metazoa</taxon>
        <taxon>Ecdysozoa</taxon>
        <taxon>Arthropoda</taxon>
        <taxon>Chelicerata</taxon>
        <taxon>Arachnida</taxon>
        <taxon>Acari</taxon>
        <taxon>Parasitiformes</taxon>
        <taxon>Ixodida</taxon>
        <taxon>Ixodoidea</taxon>
        <taxon>Ixodidae</taxon>
        <taxon>Amblyomminae</taxon>
        <taxon>Amblyomma</taxon>
    </lineage>
</organism>
<dbReference type="SUPFAM" id="SSF49599">
    <property type="entry name" value="TRAF domain-like"/>
    <property type="match status" value="1"/>
</dbReference>
<dbReference type="Gene3D" id="2.60.210.10">
    <property type="entry name" value="Apoptosis, Tumor Necrosis Factor Receptor Associated Protein 2, Chain A"/>
    <property type="match status" value="1"/>
</dbReference>
<accession>A0A1E1XRH7</accession>
<dbReference type="AlphaFoldDB" id="A0A1E1XRH7"/>
<evidence type="ECO:0000259" key="1">
    <source>
        <dbReference type="Pfam" id="PF21355"/>
    </source>
</evidence>
<evidence type="ECO:0000313" key="2">
    <source>
        <dbReference type="EMBL" id="JAU01657.1"/>
    </source>
</evidence>
<proteinExistence type="evidence at transcript level"/>
<reference evidence="2" key="2">
    <citation type="journal article" date="2017" name="Front. Cell. Infect. Microbiol.">
        <title>Analysis of the Salivary Gland Transcriptome of Unfed and Partially Fed Amblyomma sculptum Ticks and Descriptive Proteome of the Saliva.</title>
        <authorList>
            <person name="Esteves E."/>
            <person name="Maruyama S.R."/>
            <person name="Kawahara R."/>
            <person name="Fujita A."/>
            <person name="Martins L.A."/>
            <person name="Righi A.A."/>
            <person name="Costa F.B."/>
            <person name="Palmisano G."/>
            <person name="Labruna M.B."/>
            <person name="Sa-Nunes A."/>
            <person name="Ribeiro J.M.C."/>
            <person name="Fogaca A.C."/>
        </authorList>
    </citation>
    <scope>NUCLEOTIDE SEQUENCE</scope>
</reference>
<sequence length="139" mass="16286">FDVKDIKSLHQRALEHGYADHVILPVYLCGYRMSPGIALQKSGTDVKLCAVLCLLRGEMDDYLLWPFEHKIRLSIIHPLENPELQLELKPFRGLRFFVKPRDRRNETAVFKSPSLDLVDLERDGYVREDELLVKWEVRP</sequence>
<protein>
    <submittedName>
        <fullName evidence="2">Putative tnf receptor-associated factor</fullName>
    </submittedName>
</protein>
<feature type="non-terminal residue" evidence="2">
    <location>
        <position position="1"/>
    </location>
</feature>
<keyword evidence="2" id="KW-0675">Receptor</keyword>
<dbReference type="InterPro" id="IPR008974">
    <property type="entry name" value="TRAF-like"/>
</dbReference>